<keyword evidence="3" id="KW-0158">Chromosome</keyword>
<evidence type="ECO:0000313" key="12">
    <source>
        <dbReference type="Proteomes" id="UP000030816"/>
    </source>
</evidence>
<protein>
    <submittedName>
        <fullName evidence="11">Nnf1</fullName>
    </submittedName>
</protein>
<evidence type="ECO:0000256" key="4">
    <source>
        <dbReference type="ARBA" id="ARBA00022618"/>
    </source>
</evidence>
<dbReference type="InterPro" id="IPR007128">
    <property type="entry name" value="PMF1/Nnf1"/>
</dbReference>
<dbReference type="GeneID" id="63736920"/>
<evidence type="ECO:0000256" key="1">
    <source>
        <dbReference type="ARBA" id="ARBA00004123"/>
    </source>
</evidence>
<dbReference type="PANTHER" id="PTHR15459">
    <property type="entry name" value="POLYAMINE-MODULATED FACTOR 1"/>
    <property type="match status" value="1"/>
</dbReference>
<evidence type="ECO:0000313" key="11">
    <source>
        <dbReference type="EMBL" id="KHN99612.1"/>
    </source>
</evidence>
<evidence type="ECO:0000256" key="5">
    <source>
        <dbReference type="ARBA" id="ARBA00022776"/>
    </source>
</evidence>
<comment type="caution">
    <text evidence="11">The sequence shown here is derived from an EMBL/GenBank/DDBJ whole genome shotgun (WGS) entry which is preliminary data.</text>
</comment>
<evidence type="ECO:0000256" key="10">
    <source>
        <dbReference type="SAM" id="MobiDB-lite"/>
    </source>
</evidence>
<organism evidence="11 12">
    <name type="scientific">Metarhizium album (strain ARSEF 1941)</name>
    <dbReference type="NCBI Taxonomy" id="1081103"/>
    <lineage>
        <taxon>Eukaryota</taxon>
        <taxon>Fungi</taxon>
        <taxon>Dikarya</taxon>
        <taxon>Ascomycota</taxon>
        <taxon>Pezizomycotina</taxon>
        <taxon>Sordariomycetes</taxon>
        <taxon>Hypocreomycetidae</taxon>
        <taxon>Hypocreales</taxon>
        <taxon>Clavicipitaceae</taxon>
        <taxon>Metarhizium</taxon>
    </lineage>
</organism>
<dbReference type="HOGENOM" id="CLU_064565_1_1_1"/>
<accession>A0A0B2X1Q6</accession>
<evidence type="ECO:0000256" key="2">
    <source>
        <dbReference type="ARBA" id="ARBA00004629"/>
    </source>
</evidence>
<dbReference type="GO" id="GO:0000444">
    <property type="term" value="C:MIS12/MIND type complex"/>
    <property type="evidence" value="ECO:0007669"/>
    <property type="project" value="InterPro"/>
</dbReference>
<sequence length="238" mass="25409">MAAEPDPERTAQPERAREDEEDEGEKSKEEEAQAEAARPGPRALRLHQVYAASLARTLDSLSYENMAPCYPTIARRASPVLRRLQAQMVERLREKCEREFGAILGARDVVRRVNELEALAADAEARRGPHGAAAPPTPPHLLPPGEVLAAHLAPRLAEQRGLLNARLQTTQAQNALLADHVRAQRGEIDALLERLAPAVDDVRSANGVLGPLVGDLAAEARAVDAETGTGTGTGGASG</sequence>
<dbReference type="PANTHER" id="PTHR15459:SF3">
    <property type="entry name" value="POLYAMINE-MODULATED FACTOR 1"/>
    <property type="match status" value="1"/>
</dbReference>
<reference evidence="11 12" key="1">
    <citation type="journal article" date="2014" name="Proc. Natl. Acad. Sci. U.S.A.">
        <title>Trajectory and genomic determinants of fungal-pathogen speciation and host adaptation.</title>
        <authorList>
            <person name="Hu X."/>
            <person name="Xiao G."/>
            <person name="Zheng P."/>
            <person name="Shang Y."/>
            <person name="Su Y."/>
            <person name="Zhang X."/>
            <person name="Liu X."/>
            <person name="Zhan S."/>
            <person name="St Leger R.J."/>
            <person name="Wang C."/>
        </authorList>
    </citation>
    <scope>NUCLEOTIDE SEQUENCE [LARGE SCALE GENOMIC DNA]</scope>
    <source>
        <strain evidence="11 12">ARSEF 1941</strain>
    </source>
</reference>
<evidence type="ECO:0000256" key="3">
    <source>
        <dbReference type="ARBA" id="ARBA00022454"/>
    </source>
</evidence>
<dbReference type="RefSeq" id="XP_040680678.1">
    <property type="nucleotide sequence ID" value="XM_040821264.1"/>
</dbReference>
<name>A0A0B2X1Q6_METAS</name>
<evidence type="ECO:0000256" key="6">
    <source>
        <dbReference type="ARBA" id="ARBA00022838"/>
    </source>
</evidence>
<feature type="region of interest" description="Disordered" evidence="10">
    <location>
        <begin position="1"/>
        <end position="41"/>
    </location>
</feature>
<proteinExistence type="predicted"/>
<dbReference type="GO" id="GO:0051301">
    <property type="term" value="P:cell division"/>
    <property type="evidence" value="ECO:0007669"/>
    <property type="project" value="UniProtKB-KW"/>
</dbReference>
<dbReference type="AlphaFoldDB" id="A0A0B2X1Q6"/>
<evidence type="ECO:0000256" key="7">
    <source>
        <dbReference type="ARBA" id="ARBA00023242"/>
    </source>
</evidence>
<keyword evidence="8" id="KW-0131">Cell cycle</keyword>
<dbReference type="OrthoDB" id="18453at2759"/>
<keyword evidence="4" id="KW-0132">Cell division</keyword>
<feature type="compositionally biased region" description="Basic and acidic residues" evidence="10">
    <location>
        <begin position="1"/>
        <end position="18"/>
    </location>
</feature>
<comment type="subcellular location">
    <subcellularLocation>
        <location evidence="2">Chromosome</location>
        <location evidence="2">Centromere</location>
        <location evidence="2">Kinetochore</location>
    </subcellularLocation>
    <subcellularLocation>
        <location evidence="1">Nucleus</location>
    </subcellularLocation>
</comment>
<keyword evidence="5" id="KW-0498">Mitosis</keyword>
<keyword evidence="7" id="KW-0539">Nucleus</keyword>
<evidence type="ECO:0000256" key="9">
    <source>
        <dbReference type="ARBA" id="ARBA00023328"/>
    </source>
</evidence>
<keyword evidence="6" id="KW-0995">Kinetochore</keyword>
<dbReference type="EMBL" id="AZHE01000004">
    <property type="protein sequence ID" value="KHN99612.1"/>
    <property type="molecule type" value="Genomic_DNA"/>
</dbReference>
<evidence type="ECO:0000256" key="8">
    <source>
        <dbReference type="ARBA" id="ARBA00023306"/>
    </source>
</evidence>
<gene>
    <name evidence="11" type="ORF">MAM_02465</name>
</gene>
<keyword evidence="12" id="KW-1185">Reference proteome</keyword>
<dbReference type="Proteomes" id="UP000030816">
    <property type="component" value="Unassembled WGS sequence"/>
</dbReference>
<keyword evidence="9" id="KW-0137">Centromere</keyword>
<dbReference type="Pfam" id="PF03980">
    <property type="entry name" value="Nnf1"/>
    <property type="match status" value="1"/>
</dbReference>
<dbReference type="GO" id="GO:0007059">
    <property type="term" value="P:chromosome segregation"/>
    <property type="evidence" value="ECO:0007669"/>
    <property type="project" value="TreeGrafter"/>
</dbReference>
<dbReference type="GO" id="GO:0005634">
    <property type="term" value="C:nucleus"/>
    <property type="evidence" value="ECO:0007669"/>
    <property type="project" value="UniProtKB-SubCell"/>
</dbReference>